<comment type="caution">
    <text evidence="1">The sequence shown here is derived from an EMBL/GenBank/DDBJ whole genome shotgun (WGS) entry which is preliminary data.</text>
</comment>
<evidence type="ECO:0000313" key="2">
    <source>
        <dbReference type="Proteomes" id="UP000600918"/>
    </source>
</evidence>
<gene>
    <name evidence="1" type="ORF">H0235_002073</name>
</gene>
<dbReference type="AlphaFoldDB" id="A0A834UDU9"/>
<name>A0A834UDU9_VESPE</name>
<reference evidence="1" key="1">
    <citation type="journal article" date="2020" name="G3 (Bethesda)">
        <title>High-Quality Assemblies for Three Invasive Social Wasps from the &lt;i&gt;Vespula&lt;/i&gt; Genus.</title>
        <authorList>
            <person name="Harrop T.W.R."/>
            <person name="Guhlin J."/>
            <person name="McLaughlin G.M."/>
            <person name="Permina E."/>
            <person name="Stockwell P."/>
            <person name="Gilligan J."/>
            <person name="Le Lec M.F."/>
            <person name="Gruber M.A.M."/>
            <person name="Quinn O."/>
            <person name="Lovegrove M."/>
            <person name="Duncan E.J."/>
            <person name="Remnant E.J."/>
            <person name="Van Eeckhoven J."/>
            <person name="Graham B."/>
            <person name="Knapp R.A."/>
            <person name="Langford K.W."/>
            <person name="Kronenberg Z."/>
            <person name="Press M.O."/>
            <person name="Eacker S.M."/>
            <person name="Wilson-Rankin E.E."/>
            <person name="Purcell J."/>
            <person name="Lester P.J."/>
            <person name="Dearden P.K."/>
        </authorList>
    </citation>
    <scope>NUCLEOTIDE SEQUENCE</scope>
    <source>
        <strain evidence="1">Volc-1</strain>
    </source>
</reference>
<evidence type="ECO:0000313" key="1">
    <source>
        <dbReference type="EMBL" id="KAF7433882.1"/>
    </source>
</evidence>
<proteinExistence type="predicted"/>
<dbReference type="EMBL" id="JACSDY010000002">
    <property type="protein sequence ID" value="KAF7433882.1"/>
    <property type="molecule type" value="Genomic_DNA"/>
</dbReference>
<sequence>MRCFFVWTMGKVWRDVPWSGGGLHPKGQISIPSRPDARSAFYGHVWVANRRRQEQNLFLASIVLPLARLKIVEKKGNATRAASKILKTRKSLKYEYLEVSTIKQARTNDVETKETTNRSVE</sequence>
<dbReference type="Proteomes" id="UP000600918">
    <property type="component" value="Unassembled WGS sequence"/>
</dbReference>
<protein>
    <submittedName>
        <fullName evidence="1">Uncharacterized protein</fullName>
    </submittedName>
</protein>
<organism evidence="1 2">
    <name type="scientific">Vespula pensylvanica</name>
    <name type="common">Western yellow jacket</name>
    <name type="synonym">Wasp</name>
    <dbReference type="NCBI Taxonomy" id="30213"/>
    <lineage>
        <taxon>Eukaryota</taxon>
        <taxon>Metazoa</taxon>
        <taxon>Ecdysozoa</taxon>
        <taxon>Arthropoda</taxon>
        <taxon>Hexapoda</taxon>
        <taxon>Insecta</taxon>
        <taxon>Pterygota</taxon>
        <taxon>Neoptera</taxon>
        <taxon>Endopterygota</taxon>
        <taxon>Hymenoptera</taxon>
        <taxon>Apocrita</taxon>
        <taxon>Aculeata</taxon>
        <taxon>Vespoidea</taxon>
        <taxon>Vespidae</taxon>
        <taxon>Vespinae</taxon>
        <taxon>Vespula</taxon>
    </lineage>
</organism>
<keyword evidence="2" id="KW-1185">Reference proteome</keyword>
<accession>A0A834UDU9</accession>